<reference evidence="7" key="1">
    <citation type="submission" date="2023-03" db="EMBL/GenBank/DDBJ databases">
        <authorList>
            <person name="Steffen K."/>
            <person name="Cardenas P."/>
        </authorList>
    </citation>
    <scope>NUCLEOTIDE SEQUENCE</scope>
</reference>
<evidence type="ECO:0000313" key="7">
    <source>
        <dbReference type="EMBL" id="CAI8018160.1"/>
    </source>
</evidence>
<organism evidence="7 8">
    <name type="scientific">Geodia barretti</name>
    <name type="common">Barrett's horny sponge</name>
    <dbReference type="NCBI Taxonomy" id="519541"/>
    <lineage>
        <taxon>Eukaryota</taxon>
        <taxon>Metazoa</taxon>
        <taxon>Porifera</taxon>
        <taxon>Demospongiae</taxon>
        <taxon>Heteroscleromorpha</taxon>
        <taxon>Tetractinellida</taxon>
        <taxon>Astrophorina</taxon>
        <taxon>Geodiidae</taxon>
        <taxon>Geodia</taxon>
    </lineage>
</organism>
<feature type="transmembrane region" description="Helical" evidence="5">
    <location>
        <begin position="188"/>
        <end position="209"/>
    </location>
</feature>
<gene>
    <name evidence="7" type="ORF">GBAR_LOCUS10981</name>
</gene>
<evidence type="ECO:0000256" key="6">
    <source>
        <dbReference type="SAM" id="SignalP"/>
    </source>
</evidence>
<feature type="transmembrane region" description="Helical" evidence="5">
    <location>
        <begin position="71"/>
        <end position="91"/>
    </location>
</feature>
<keyword evidence="3 5" id="KW-1133">Transmembrane helix</keyword>
<protein>
    <submittedName>
        <fullName evidence="7">Probable membrane transporter protein YunE</fullName>
    </submittedName>
</protein>
<keyword evidence="4 5" id="KW-0472">Membrane</keyword>
<evidence type="ECO:0000256" key="4">
    <source>
        <dbReference type="ARBA" id="ARBA00023136"/>
    </source>
</evidence>
<dbReference type="EMBL" id="CASHTH010001687">
    <property type="protein sequence ID" value="CAI8018160.1"/>
    <property type="molecule type" value="Genomic_DNA"/>
</dbReference>
<evidence type="ECO:0000256" key="3">
    <source>
        <dbReference type="ARBA" id="ARBA00022989"/>
    </source>
</evidence>
<dbReference type="Proteomes" id="UP001174909">
    <property type="component" value="Unassembled WGS sequence"/>
</dbReference>
<evidence type="ECO:0000256" key="5">
    <source>
        <dbReference type="SAM" id="Phobius"/>
    </source>
</evidence>
<dbReference type="GO" id="GO:0016020">
    <property type="term" value="C:membrane"/>
    <property type="evidence" value="ECO:0007669"/>
    <property type="project" value="UniProtKB-SubCell"/>
</dbReference>
<keyword evidence="6" id="KW-0732">Signal</keyword>
<dbReference type="InterPro" id="IPR051598">
    <property type="entry name" value="TSUP/Inactive_protease-like"/>
</dbReference>
<feature type="transmembrane region" description="Helical" evidence="5">
    <location>
        <begin position="160"/>
        <end position="182"/>
    </location>
</feature>
<evidence type="ECO:0000256" key="2">
    <source>
        <dbReference type="ARBA" id="ARBA00022692"/>
    </source>
</evidence>
<dbReference type="AlphaFoldDB" id="A0AA35WKX2"/>
<accession>A0AA35WKX2</accession>
<dbReference type="PANTHER" id="PTHR43701">
    <property type="entry name" value="MEMBRANE TRANSPORTER PROTEIN MJ0441-RELATED"/>
    <property type="match status" value="1"/>
</dbReference>
<keyword evidence="8" id="KW-1185">Reference proteome</keyword>
<comment type="caution">
    <text evidence="7">The sequence shown here is derived from an EMBL/GenBank/DDBJ whole genome shotgun (WGS) entry which is preliminary data.</text>
</comment>
<dbReference type="PANTHER" id="PTHR43701:SF2">
    <property type="entry name" value="MEMBRANE TRANSPORTER PROTEIN YJNA-RELATED"/>
    <property type="match status" value="1"/>
</dbReference>
<dbReference type="Pfam" id="PF01925">
    <property type="entry name" value="TauE"/>
    <property type="match status" value="1"/>
</dbReference>
<proteinExistence type="predicted"/>
<evidence type="ECO:0000313" key="8">
    <source>
        <dbReference type="Proteomes" id="UP001174909"/>
    </source>
</evidence>
<name>A0AA35WKX2_GEOBA</name>
<keyword evidence="2 5" id="KW-0812">Transmembrane</keyword>
<feature type="transmembrane region" description="Helical" evidence="5">
    <location>
        <begin position="126"/>
        <end position="148"/>
    </location>
</feature>
<feature type="transmembrane region" description="Helical" evidence="5">
    <location>
        <begin position="41"/>
        <end position="64"/>
    </location>
</feature>
<feature type="chain" id="PRO_5041355733" evidence="6">
    <location>
        <begin position="18"/>
        <end position="241"/>
    </location>
</feature>
<comment type="subcellular location">
    <subcellularLocation>
        <location evidence="1">Membrane</location>
        <topology evidence="1">Multi-pass membrane protein</topology>
    </subcellularLocation>
</comment>
<dbReference type="InterPro" id="IPR002781">
    <property type="entry name" value="TM_pro_TauE-like"/>
</dbReference>
<feature type="transmembrane region" description="Helical" evidence="5">
    <location>
        <begin position="216"/>
        <end position="237"/>
    </location>
</feature>
<sequence length="241" mass="24878">MRLPAMLLLGMPAPAAGGTNILVSSLASLAGTIRHLRAGRVNLRIVLTMGVPAFIGAFIGGWFADRTPEHLLIALAGGLVFWQGVEFLIIAKDRIRSGRSGGALFGQDLEGSPGLFTPARVASEGVIGFAVGMLGGAVGLILGSIRLPALVRILRVDPRIAAGTNLFIGFVMGAAGWVGHVVHGQVDWVLLVMMGATAMAGSYLGANLTGKVNLNLLILAMGLTLLVVGILLVWQGIAGMV</sequence>
<evidence type="ECO:0000256" key="1">
    <source>
        <dbReference type="ARBA" id="ARBA00004141"/>
    </source>
</evidence>
<feature type="signal peptide" evidence="6">
    <location>
        <begin position="1"/>
        <end position="17"/>
    </location>
</feature>